<dbReference type="InterPro" id="IPR036908">
    <property type="entry name" value="RlpA-like_sf"/>
</dbReference>
<accession>A0A4Y1QLU6</accession>
<proteinExistence type="predicted"/>
<sequence length="131" mass="14825">MVEKFYIIIINVSSPTSAAASDVIWKNKKACGHYYKVRCIGATNYSGISEPCKDKNYNAKVVERSICLKMLSSYLPILRLGGSRLRIDYEKRIRVHSLKKEFRVIALQGKVLSSSSDICVVWAYRPNVSSM</sequence>
<reference evidence="1" key="1">
    <citation type="journal article" date="2019" name="Science">
        <title>Mutation of a bHLH transcription factor allowed almond domestication.</title>
        <authorList>
            <person name="Sanchez-Perez R."/>
            <person name="Pavan S."/>
            <person name="Mazzeo R."/>
            <person name="Moldovan C."/>
            <person name="Aiese Cigliano R."/>
            <person name="Del Cueto J."/>
            <person name="Ricciardi F."/>
            <person name="Lotti C."/>
            <person name="Ricciardi L."/>
            <person name="Dicenta F."/>
            <person name="Lopez-Marques R.L."/>
            <person name="Lindberg Moller B."/>
        </authorList>
    </citation>
    <scope>NUCLEOTIDE SEQUENCE</scope>
</reference>
<protein>
    <submittedName>
        <fullName evidence="1">Uncharacterized protein</fullName>
    </submittedName>
</protein>
<evidence type="ECO:0000313" key="1">
    <source>
        <dbReference type="EMBL" id="BBG92804.1"/>
    </source>
</evidence>
<dbReference type="InterPro" id="IPR044206">
    <property type="entry name" value="EGC1/2"/>
</dbReference>
<gene>
    <name evidence="1" type="ORF">Prudu_000639</name>
</gene>
<dbReference type="Gene3D" id="2.40.40.10">
    <property type="entry name" value="RlpA-like domain"/>
    <property type="match status" value="1"/>
</dbReference>
<dbReference type="AlphaFoldDB" id="A0A4Y1QLU6"/>
<dbReference type="PANTHER" id="PTHR47295:SF10">
    <property type="entry name" value="EG45-LIKE DOMAIN CONTAINING PROTEIN"/>
    <property type="match status" value="1"/>
</dbReference>
<dbReference type="GO" id="GO:0009627">
    <property type="term" value="P:systemic acquired resistance"/>
    <property type="evidence" value="ECO:0007669"/>
    <property type="project" value="InterPro"/>
</dbReference>
<dbReference type="EMBL" id="AP019297">
    <property type="protein sequence ID" value="BBG92804.1"/>
    <property type="molecule type" value="Genomic_DNA"/>
</dbReference>
<dbReference type="PANTHER" id="PTHR47295">
    <property type="entry name" value="EG45-LIKE DOMAIN CONTAINING PROTEIN 1-RELATED"/>
    <property type="match status" value="1"/>
</dbReference>
<dbReference type="GO" id="GO:0048046">
    <property type="term" value="C:apoplast"/>
    <property type="evidence" value="ECO:0007669"/>
    <property type="project" value="InterPro"/>
</dbReference>
<dbReference type="SUPFAM" id="SSF50685">
    <property type="entry name" value="Barwin-like endoglucanases"/>
    <property type="match status" value="1"/>
</dbReference>
<organism evidence="1">
    <name type="scientific">Prunus dulcis</name>
    <name type="common">Almond</name>
    <name type="synonym">Amygdalus dulcis</name>
    <dbReference type="NCBI Taxonomy" id="3755"/>
    <lineage>
        <taxon>Eukaryota</taxon>
        <taxon>Viridiplantae</taxon>
        <taxon>Streptophyta</taxon>
        <taxon>Embryophyta</taxon>
        <taxon>Tracheophyta</taxon>
        <taxon>Spermatophyta</taxon>
        <taxon>Magnoliopsida</taxon>
        <taxon>eudicotyledons</taxon>
        <taxon>Gunneridae</taxon>
        <taxon>Pentapetalae</taxon>
        <taxon>rosids</taxon>
        <taxon>fabids</taxon>
        <taxon>Rosales</taxon>
        <taxon>Rosaceae</taxon>
        <taxon>Amygdaloideae</taxon>
        <taxon>Amygdaleae</taxon>
        <taxon>Prunus</taxon>
    </lineage>
</organism>
<name>A0A4Y1QLU6_PRUDU</name>